<feature type="non-terminal residue" evidence="6">
    <location>
        <position position="1"/>
    </location>
</feature>
<keyword evidence="7" id="KW-1185">Reference proteome</keyword>
<feature type="region of interest" description="Disordered" evidence="4">
    <location>
        <begin position="1"/>
        <end position="39"/>
    </location>
</feature>
<dbReference type="InterPro" id="IPR035979">
    <property type="entry name" value="RBD_domain_sf"/>
</dbReference>
<dbReference type="InterPro" id="IPR012677">
    <property type="entry name" value="Nucleotide-bd_a/b_plait_sf"/>
</dbReference>
<dbReference type="SMART" id="SM00360">
    <property type="entry name" value="RRM"/>
    <property type="match status" value="1"/>
</dbReference>
<dbReference type="EMBL" id="JAHRHJ020000001">
    <property type="protein sequence ID" value="KAH9328581.1"/>
    <property type="molecule type" value="Genomic_DNA"/>
</dbReference>
<reference evidence="6 7" key="1">
    <citation type="journal article" date="2021" name="Nat. Plants">
        <title>The Taxus genome provides insights into paclitaxel biosynthesis.</title>
        <authorList>
            <person name="Xiong X."/>
            <person name="Gou J."/>
            <person name="Liao Q."/>
            <person name="Li Y."/>
            <person name="Zhou Q."/>
            <person name="Bi G."/>
            <person name="Li C."/>
            <person name="Du R."/>
            <person name="Wang X."/>
            <person name="Sun T."/>
            <person name="Guo L."/>
            <person name="Liang H."/>
            <person name="Lu P."/>
            <person name="Wu Y."/>
            <person name="Zhang Z."/>
            <person name="Ro D.K."/>
            <person name="Shang Y."/>
            <person name="Huang S."/>
            <person name="Yan J."/>
        </authorList>
    </citation>
    <scope>NUCLEOTIDE SEQUENCE [LARGE SCALE GENOMIC DNA]</scope>
    <source>
        <strain evidence="6">Ta-2019</strain>
    </source>
</reference>
<dbReference type="AlphaFoldDB" id="A0AA38LLV7"/>
<keyword evidence="3" id="KW-0175">Coiled coil</keyword>
<accession>A0AA38LLV7</accession>
<keyword evidence="1 2" id="KW-0694">RNA-binding</keyword>
<evidence type="ECO:0000313" key="6">
    <source>
        <dbReference type="EMBL" id="KAH9328581.1"/>
    </source>
</evidence>
<dbReference type="PANTHER" id="PTHR23236">
    <property type="entry name" value="EUKARYOTIC TRANSLATION INITIATION FACTOR 4B/4H"/>
    <property type="match status" value="1"/>
</dbReference>
<feature type="compositionally biased region" description="Polar residues" evidence="4">
    <location>
        <begin position="25"/>
        <end position="34"/>
    </location>
</feature>
<evidence type="ECO:0000259" key="5">
    <source>
        <dbReference type="PROSITE" id="PS50102"/>
    </source>
</evidence>
<evidence type="ECO:0000256" key="1">
    <source>
        <dbReference type="ARBA" id="ARBA00022884"/>
    </source>
</evidence>
<organism evidence="6 7">
    <name type="scientific">Taxus chinensis</name>
    <name type="common">Chinese yew</name>
    <name type="synonym">Taxus wallichiana var. chinensis</name>
    <dbReference type="NCBI Taxonomy" id="29808"/>
    <lineage>
        <taxon>Eukaryota</taxon>
        <taxon>Viridiplantae</taxon>
        <taxon>Streptophyta</taxon>
        <taxon>Embryophyta</taxon>
        <taxon>Tracheophyta</taxon>
        <taxon>Spermatophyta</taxon>
        <taxon>Pinopsida</taxon>
        <taxon>Pinidae</taxon>
        <taxon>Conifers II</taxon>
        <taxon>Cupressales</taxon>
        <taxon>Taxaceae</taxon>
        <taxon>Taxus</taxon>
    </lineage>
</organism>
<dbReference type="Gene3D" id="3.30.70.330">
    <property type="match status" value="1"/>
</dbReference>
<dbReference type="GO" id="GO:0008143">
    <property type="term" value="F:poly(A) binding"/>
    <property type="evidence" value="ECO:0007669"/>
    <property type="project" value="TreeGrafter"/>
</dbReference>
<sequence length="315" mass="35181">LSLISEDQHPSTTQDSRHVEVAHDTVSTGQNESVPVQGRKSGIERADCLEGSVSEGPVLHGCYLGECESGTVPSFFSTDDPFDTVLIKQEDESLAMEELEEAIKKLKEKEDEATPLGKEQNKLEKALEEVANPLKEKEDEVIELTGVQIKLFKNVEEVTKQLKEKEYEEASLREIQTQLEKDIHATPEAGGTAAASTKEVDVCSIFVTNVASSCKEKDLQQHFQNCGSVNKVTIDKDENTKQPRGSSCVEFLEREAVANALLLNRSKLHGRELKVVKKRECIPIMVQRLFDPYMGYHMGYRSRRPARPSFHNGHG</sequence>
<feature type="domain" description="RRM" evidence="5">
    <location>
        <begin position="203"/>
        <end position="280"/>
    </location>
</feature>
<evidence type="ECO:0000256" key="2">
    <source>
        <dbReference type="PROSITE-ProRule" id="PRU00176"/>
    </source>
</evidence>
<evidence type="ECO:0000256" key="4">
    <source>
        <dbReference type="SAM" id="MobiDB-lite"/>
    </source>
</evidence>
<evidence type="ECO:0000256" key="3">
    <source>
        <dbReference type="SAM" id="Coils"/>
    </source>
</evidence>
<dbReference type="InterPro" id="IPR000504">
    <property type="entry name" value="RRM_dom"/>
</dbReference>
<dbReference type="Pfam" id="PF00076">
    <property type="entry name" value="RRM_1"/>
    <property type="match status" value="1"/>
</dbReference>
<evidence type="ECO:0000313" key="7">
    <source>
        <dbReference type="Proteomes" id="UP000824469"/>
    </source>
</evidence>
<dbReference type="SUPFAM" id="SSF54928">
    <property type="entry name" value="RNA-binding domain, RBD"/>
    <property type="match status" value="1"/>
</dbReference>
<dbReference type="PROSITE" id="PS50102">
    <property type="entry name" value="RRM"/>
    <property type="match status" value="1"/>
</dbReference>
<protein>
    <recommendedName>
        <fullName evidence="5">RRM domain-containing protein</fullName>
    </recommendedName>
</protein>
<gene>
    <name evidence="6" type="ORF">KI387_000689</name>
</gene>
<dbReference type="PANTHER" id="PTHR23236:SF22">
    <property type="entry name" value="OS02G0757900 PROTEIN"/>
    <property type="match status" value="1"/>
</dbReference>
<feature type="coiled-coil region" evidence="3">
    <location>
        <begin position="89"/>
        <end position="116"/>
    </location>
</feature>
<dbReference type="Proteomes" id="UP000824469">
    <property type="component" value="Unassembled WGS sequence"/>
</dbReference>
<name>A0AA38LLV7_TAXCH</name>
<feature type="non-terminal residue" evidence="6">
    <location>
        <position position="315"/>
    </location>
</feature>
<comment type="caution">
    <text evidence="6">The sequence shown here is derived from an EMBL/GenBank/DDBJ whole genome shotgun (WGS) entry which is preliminary data.</text>
</comment>
<proteinExistence type="predicted"/>